<dbReference type="GO" id="GO:0006352">
    <property type="term" value="P:DNA-templated transcription initiation"/>
    <property type="evidence" value="ECO:0007669"/>
    <property type="project" value="InterPro"/>
</dbReference>
<evidence type="ECO:0000313" key="3">
    <source>
        <dbReference type="Proteomes" id="UP000249746"/>
    </source>
</evidence>
<keyword evidence="3" id="KW-1185">Reference proteome</keyword>
<dbReference type="Proteomes" id="UP000249746">
    <property type="component" value="Unassembled WGS sequence"/>
</dbReference>
<dbReference type="InterPro" id="IPR007630">
    <property type="entry name" value="RNA_pol_sigma70_r4"/>
</dbReference>
<evidence type="ECO:0000313" key="2">
    <source>
        <dbReference type="EMBL" id="PZT47273.1"/>
    </source>
</evidence>
<dbReference type="InterPro" id="IPR036388">
    <property type="entry name" value="WH-like_DNA-bd_sf"/>
</dbReference>
<name>A0A2W6PKS7_9HELI</name>
<comment type="caution">
    <text evidence="2">The sequence shown here is derived from an EMBL/GenBank/DDBJ whole genome shotgun (WGS) entry which is preliminary data.</text>
</comment>
<evidence type="ECO:0000259" key="1">
    <source>
        <dbReference type="Pfam" id="PF04545"/>
    </source>
</evidence>
<accession>A0A2W6PKS7</accession>
<dbReference type="OrthoDB" id="5325847at2"/>
<protein>
    <recommendedName>
        <fullName evidence="1">RNA polymerase sigma-70 region 4 domain-containing protein</fullName>
    </recommendedName>
</protein>
<organism evidence="2 3">
    <name type="scientific">Helicobacter valdiviensis</name>
    <dbReference type="NCBI Taxonomy" id="1458358"/>
    <lineage>
        <taxon>Bacteria</taxon>
        <taxon>Pseudomonadati</taxon>
        <taxon>Campylobacterota</taxon>
        <taxon>Epsilonproteobacteria</taxon>
        <taxon>Campylobacterales</taxon>
        <taxon>Helicobacteraceae</taxon>
        <taxon>Helicobacter</taxon>
    </lineage>
</organism>
<reference evidence="2 3" key="1">
    <citation type="submission" date="2017-03" db="EMBL/GenBank/DDBJ databases">
        <title>Genomic and clinical evidence uncovers the enterohepatic species Helicobacter valdiviensis as a potential human intestinal pathogen.</title>
        <authorList>
            <person name="Fresia P."/>
            <person name="Jara R."/>
            <person name="Sierra R."/>
            <person name="Ferres I."/>
            <person name="Greif G."/>
            <person name="Iraola G."/>
            <person name="Collado L."/>
        </authorList>
    </citation>
    <scope>NUCLEOTIDE SEQUENCE [LARGE SCALE GENOMIC DNA]</scope>
    <source>
        <strain evidence="2 3">WBE14</strain>
    </source>
</reference>
<feature type="domain" description="RNA polymerase sigma-70 region 4" evidence="1">
    <location>
        <begin position="1"/>
        <end position="30"/>
    </location>
</feature>
<sequence length="63" mass="7454">MSFEEIGKALNISPSRAYEIYSNALRKLRHPRNLKKWQRILEDLAEINKPQEKDSNTERGEKL</sequence>
<dbReference type="AlphaFoldDB" id="A0A2W6PKS7"/>
<gene>
    <name evidence="2" type="ORF">B6S12_09980</name>
</gene>
<dbReference type="InterPro" id="IPR013324">
    <property type="entry name" value="RNA_pol_sigma_r3/r4-like"/>
</dbReference>
<dbReference type="Pfam" id="PF04545">
    <property type="entry name" value="Sigma70_r4"/>
    <property type="match status" value="1"/>
</dbReference>
<proteinExistence type="predicted"/>
<dbReference type="Gene3D" id="1.10.10.10">
    <property type="entry name" value="Winged helix-like DNA-binding domain superfamily/Winged helix DNA-binding domain"/>
    <property type="match status" value="1"/>
</dbReference>
<dbReference type="RefSeq" id="WP_111230643.1">
    <property type="nucleotide sequence ID" value="NZ_NBIU01000052.1"/>
</dbReference>
<dbReference type="GO" id="GO:0003700">
    <property type="term" value="F:DNA-binding transcription factor activity"/>
    <property type="evidence" value="ECO:0007669"/>
    <property type="project" value="InterPro"/>
</dbReference>
<dbReference type="EMBL" id="NBIU01000052">
    <property type="protein sequence ID" value="PZT47273.1"/>
    <property type="molecule type" value="Genomic_DNA"/>
</dbReference>
<dbReference type="SUPFAM" id="SSF88659">
    <property type="entry name" value="Sigma3 and sigma4 domains of RNA polymerase sigma factors"/>
    <property type="match status" value="1"/>
</dbReference>